<feature type="compositionally biased region" description="Low complexity" evidence="1">
    <location>
        <begin position="451"/>
        <end position="464"/>
    </location>
</feature>
<feature type="compositionally biased region" description="Low complexity" evidence="1">
    <location>
        <begin position="433"/>
        <end position="444"/>
    </location>
</feature>
<name>A0A916K1I4_9MICO</name>
<dbReference type="RefSeq" id="WP_218116314.1">
    <property type="nucleotide sequence ID" value="NZ_CAJVAP010000037.1"/>
</dbReference>
<dbReference type="Proteomes" id="UP000693892">
    <property type="component" value="Unassembled WGS sequence"/>
</dbReference>
<evidence type="ECO:0000256" key="1">
    <source>
        <dbReference type="SAM" id="MobiDB-lite"/>
    </source>
</evidence>
<proteinExistence type="predicted"/>
<feature type="region of interest" description="Disordered" evidence="1">
    <location>
        <begin position="433"/>
        <end position="469"/>
    </location>
</feature>
<organism evidence="3 4">
    <name type="scientific">Leucobacter soli</name>
    <dbReference type="NCBI Taxonomy" id="2812850"/>
    <lineage>
        <taxon>Bacteria</taxon>
        <taxon>Bacillati</taxon>
        <taxon>Actinomycetota</taxon>
        <taxon>Actinomycetes</taxon>
        <taxon>Micrococcales</taxon>
        <taxon>Microbacteriaceae</taxon>
        <taxon>Leucobacter</taxon>
    </lineage>
</organism>
<dbReference type="InterPro" id="IPR032830">
    <property type="entry name" value="XPB/Ssl2_N"/>
</dbReference>
<evidence type="ECO:0000313" key="3">
    <source>
        <dbReference type="EMBL" id="CAG7620752.1"/>
    </source>
</evidence>
<dbReference type="AlphaFoldDB" id="A0A916K1I4"/>
<dbReference type="Pfam" id="PF13625">
    <property type="entry name" value="Helicase_C_3"/>
    <property type="match status" value="1"/>
</dbReference>
<accession>A0A916K1I4</accession>
<protein>
    <recommendedName>
        <fullName evidence="2">Helicase XPB/Ssl2 N-terminal domain-containing protein</fullName>
    </recommendedName>
</protein>
<feature type="domain" description="Helicase XPB/Ssl2 N-terminal" evidence="2">
    <location>
        <begin position="335"/>
        <end position="417"/>
    </location>
</feature>
<reference evidence="3" key="1">
    <citation type="submission" date="2021-06" db="EMBL/GenBank/DDBJ databases">
        <authorList>
            <person name="Criscuolo A."/>
        </authorList>
    </citation>
    <scope>NUCLEOTIDE SEQUENCE</scope>
    <source>
        <strain evidence="3">CIP111803</strain>
    </source>
</reference>
<evidence type="ECO:0000313" key="4">
    <source>
        <dbReference type="Proteomes" id="UP000693892"/>
    </source>
</evidence>
<sequence length="552" mass="57286">MSGTLRLAASIAAMDRDELRGLLAARPVAALRSVDNPLALALELLRPDSITAVLRGLDRTSLAVLRGEAEGDDDELRRLGLRGLEDGRAVLLPEVGETLRKLSEAPGSADAPRQSGVPGPVDADPGAVGPGILRDPASADIAHWYGAALASTVRAAALLRALSHRPVRLSRKGTVTVVALRELALVAHDTPEAIGRLAGLLRIAGLAVPIQRPGGQTLLCPSTEADSWLELTQPHRWAVLAEALAERLPAPLARAIELADGDLHLAVDSVLGAEFPLLPHSLRAEATEWAGAAEQLGLAVDGRLTPAALELFAGTPGAAASAAERDFPPPAAGVYLQPDLSLIVPGPLAPADERALLEIVETEQLGVASTMRLSQMSLSRALRAGHEVGAIRELLERLSLTGIPQPLDFLLGDLERRRPGPDPEEALAAAWAGRRAGPADPPGGTSSAEPARGGSTAPAASAGSDEPDELAAAVERIHSAARASRGSGELTHRLELAIRDRSPVRVTAVGPDERTFLLLPISLAGGRLRATDEAAGVERTLPVSAITAVEAA</sequence>
<evidence type="ECO:0000259" key="2">
    <source>
        <dbReference type="Pfam" id="PF13625"/>
    </source>
</evidence>
<dbReference type="EMBL" id="CAJVAP010000037">
    <property type="protein sequence ID" value="CAG7620752.1"/>
    <property type="molecule type" value="Genomic_DNA"/>
</dbReference>
<gene>
    <name evidence="3" type="ORF">LEUCIP111803_02387</name>
</gene>
<keyword evidence="4" id="KW-1185">Reference proteome</keyword>
<comment type="caution">
    <text evidence="3">The sequence shown here is derived from an EMBL/GenBank/DDBJ whole genome shotgun (WGS) entry which is preliminary data.</text>
</comment>